<dbReference type="OrthoDB" id="3549570at2759"/>
<name>A0A2J6TAT8_9HELO</name>
<organism evidence="4 5">
    <name type="scientific">Hyaloscypha bicolor E</name>
    <dbReference type="NCBI Taxonomy" id="1095630"/>
    <lineage>
        <taxon>Eukaryota</taxon>
        <taxon>Fungi</taxon>
        <taxon>Dikarya</taxon>
        <taxon>Ascomycota</taxon>
        <taxon>Pezizomycotina</taxon>
        <taxon>Leotiomycetes</taxon>
        <taxon>Helotiales</taxon>
        <taxon>Hyaloscyphaceae</taxon>
        <taxon>Hyaloscypha</taxon>
        <taxon>Hyaloscypha bicolor</taxon>
    </lineage>
</organism>
<dbReference type="PANTHER" id="PTHR34502:SF5">
    <property type="entry name" value="DUF6594 DOMAIN-CONTAINING PROTEIN"/>
    <property type="match status" value="1"/>
</dbReference>
<keyword evidence="5" id="KW-1185">Reference proteome</keyword>
<dbReference type="Pfam" id="PF20237">
    <property type="entry name" value="DUF6594"/>
    <property type="match status" value="1"/>
</dbReference>
<protein>
    <recommendedName>
        <fullName evidence="3">DUF6594 domain-containing protein</fullName>
    </recommendedName>
</protein>
<keyword evidence="2" id="KW-1133">Transmembrane helix</keyword>
<evidence type="ECO:0000256" key="2">
    <source>
        <dbReference type="SAM" id="Phobius"/>
    </source>
</evidence>
<dbReference type="InterPro" id="IPR046529">
    <property type="entry name" value="DUF6594"/>
</dbReference>
<feature type="region of interest" description="Disordered" evidence="1">
    <location>
        <begin position="1"/>
        <end position="70"/>
    </location>
</feature>
<keyword evidence="2" id="KW-0472">Membrane</keyword>
<evidence type="ECO:0000313" key="4">
    <source>
        <dbReference type="EMBL" id="PMD60078.1"/>
    </source>
</evidence>
<accession>A0A2J6TAT8</accession>
<keyword evidence="2" id="KW-0812">Transmembrane</keyword>
<feature type="transmembrane region" description="Helical" evidence="2">
    <location>
        <begin position="404"/>
        <end position="421"/>
    </location>
</feature>
<dbReference type="AlphaFoldDB" id="A0A2J6TAT8"/>
<evidence type="ECO:0000259" key="3">
    <source>
        <dbReference type="Pfam" id="PF20237"/>
    </source>
</evidence>
<dbReference type="Proteomes" id="UP000235371">
    <property type="component" value="Unassembled WGS sequence"/>
</dbReference>
<proteinExistence type="predicted"/>
<gene>
    <name evidence="4" type="ORF">K444DRAFT_721903</name>
</gene>
<dbReference type="PANTHER" id="PTHR34502">
    <property type="entry name" value="DUF6594 DOMAIN-CONTAINING PROTEIN-RELATED"/>
    <property type="match status" value="1"/>
</dbReference>
<feature type="compositionally biased region" description="Basic and acidic residues" evidence="1">
    <location>
        <begin position="32"/>
        <end position="41"/>
    </location>
</feature>
<dbReference type="InParanoid" id="A0A2J6TAT8"/>
<feature type="transmembrane region" description="Helical" evidence="2">
    <location>
        <begin position="378"/>
        <end position="398"/>
    </location>
</feature>
<evidence type="ECO:0000256" key="1">
    <source>
        <dbReference type="SAM" id="MobiDB-lite"/>
    </source>
</evidence>
<evidence type="ECO:0000313" key="5">
    <source>
        <dbReference type="Proteomes" id="UP000235371"/>
    </source>
</evidence>
<dbReference type="EMBL" id="KZ613791">
    <property type="protein sequence ID" value="PMD60078.1"/>
    <property type="molecule type" value="Genomic_DNA"/>
</dbReference>
<feature type="domain" description="DUF6594" evidence="3">
    <location>
        <begin position="159"/>
        <end position="417"/>
    </location>
</feature>
<feature type="transmembrane region" description="Helical" evidence="2">
    <location>
        <begin position="353"/>
        <end position="373"/>
    </location>
</feature>
<reference evidence="4 5" key="1">
    <citation type="submission" date="2016-04" db="EMBL/GenBank/DDBJ databases">
        <title>A degradative enzymes factory behind the ericoid mycorrhizal symbiosis.</title>
        <authorList>
            <consortium name="DOE Joint Genome Institute"/>
            <person name="Martino E."/>
            <person name="Morin E."/>
            <person name="Grelet G."/>
            <person name="Kuo A."/>
            <person name="Kohler A."/>
            <person name="Daghino S."/>
            <person name="Barry K."/>
            <person name="Choi C."/>
            <person name="Cichocki N."/>
            <person name="Clum A."/>
            <person name="Copeland A."/>
            <person name="Hainaut M."/>
            <person name="Haridas S."/>
            <person name="Labutti K."/>
            <person name="Lindquist E."/>
            <person name="Lipzen A."/>
            <person name="Khouja H.-R."/>
            <person name="Murat C."/>
            <person name="Ohm R."/>
            <person name="Olson A."/>
            <person name="Spatafora J."/>
            <person name="Veneault-Fourrey C."/>
            <person name="Henrissat B."/>
            <person name="Grigoriev I."/>
            <person name="Martin F."/>
            <person name="Perotto S."/>
        </authorList>
    </citation>
    <scope>NUCLEOTIDE SEQUENCE [LARGE SCALE GENOMIC DNA]</scope>
    <source>
        <strain evidence="4 5">E</strain>
    </source>
</reference>
<dbReference type="RefSeq" id="XP_024736982.1">
    <property type="nucleotide sequence ID" value="XM_024888538.1"/>
</dbReference>
<sequence length="425" mass="47194">MSSIDLESGVMGTEKIPSSALAAPDSTQNEKSNTKDTKGKEGFNPQDPVDIDKRATPPDPATDAKAVHHGLKRRLSSEGIAVLRIQSTLRDSKLSRKSIDSLAQPNFTNLPRLEQRKKIMKYLWLGSDEASEPGAKAPRGLGTASLGRFLTLADEYQSQRLFKFNRFERLCLLDLLFAQDRLIRLDEKVQYQPPNETFQKISRLNQPGFEDSHLAGQKLALALDEPRYWDSPDALNFFDLANSEALSSVDDLREGLRKHIPLSLLDRAGRERRNIDEAANLLRKDEESRKLPFVKRSLIWLRLNLSIGWGLKKTPASDSALDGLGPKEIKRIIDSSRQHSTYISPVVDNTARLLVAVIGGLFVLVPIAALSYITSLHWILIAAFLFTFNFSVAVAIVSKASNDQAIAATAAYGAILVIFVANRIH</sequence>
<dbReference type="GeneID" id="36596614"/>